<reference evidence="2" key="1">
    <citation type="submission" date="2025-08" db="UniProtKB">
        <authorList>
            <consortium name="RefSeq"/>
        </authorList>
    </citation>
    <scope>IDENTIFICATION</scope>
    <source>
        <strain evidence="2">Tuebingen</strain>
        <tissue evidence="2">Fibroblasts and whole tissue</tissue>
    </source>
</reference>
<proteinExistence type="predicted"/>
<gene>
    <name evidence="2" type="primary">LOC141376367</name>
</gene>
<accession>A0AC58GM75</accession>
<organism evidence="1 2">
    <name type="scientific">Danio rerio</name>
    <name type="common">Zebrafish</name>
    <name type="synonym">Brachydanio rerio</name>
    <dbReference type="NCBI Taxonomy" id="7955"/>
    <lineage>
        <taxon>Eukaryota</taxon>
        <taxon>Metazoa</taxon>
        <taxon>Chordata</taxon>
        <taxon>Craniata</taxon>
        <taxon>Vertebrata</taxon>
        <taxon>Euteleostomi</taxon>
        <taxon>Actinopterygii</taxon>
        <taxon>Neopterygii</taxon>
        <taxon>Teleostei</taxon>
        <taxon>Ostariophysi</taxon>
        <taxon>Cypriniformes</taxon>
        <taxon>Danionidae</taxon>
        <taxon>Danioninae</taxon>
        <taxon>Danio</taxon>
    </lineage>
</organism>
<sequence>MDKKDRENINGIYENYVTRGQSGQRITDRNARRMQSSELTSTAHKCEYENLEKETTWRIQNEGRQTTDDIYENYVIGGISGEEIIDCSTMRIQPSELTGTGHKCDYENIKKETTWRIQKGGRQTIDDIYENDVIRCISGEEINKMRIQSSELTGRDSGRMRSFRSATVCLVLLCVLLLTAVIAQTFFIYNPTRKQNETGHEYRNNAADLIIRKTNKILVIPYLLLLIPGLV</sequence>
<keyword evidence="1" id="KW-1185">Reference proteome</keyword>
<protein>
    <submittedName>
        <fullName evidence="2">Uncharacterized protein isoform X1</fullName>
    </submittedName>
</protein>
<evidence type="ECO:0000313" key="2">
    <source>
        <dbReference type="RefSeq" id="XP_073770840.1"/>
    </source>
</evidence>
<dbReference type="RefSeq" id="XP_073770840.1">
    <property type="nucleotide sequence ID" value="XM_073914739.1"/>
</dbReference>
<dbReference type="Proteomes" id="UP000000437">
    <property type="component" value="Chromosome 10"/>
</dbReference>
<name>A0AC58GM75_DANRE</name>
<evidence type="ECO:0000313" key="1">
    <source>
        <dbReference type="Proteomes" id="UP000000437"/>
    </source>
</evidence>